<dbReference type="EMBL" id="CP003071">
    <property type="protein sequence ID" value="AGA87530.1"/>
    <property type="molecule type" value="Genomic_DNA"/>
</dbReference>
<dbReference type="Proteomes" id="UP000010820">
    <property type="component" value="Chromosome"/>
</dbReference>
<evidence type="ECO:0000313" key="1">
    <source>
        <dbReference type="EMBL" id="AGA87530.1"/>
    </source>
</evidence>
<dbReference type="PATRIC" id="fig|644801.3.peg.2953"/>
<organism evidence="1 2">
    <name type="scientific">Stutzerimonas stutzeri RCH2</name>
    <dbReference type="NCBI Taxonomy" id="644801"/>
    <lineage>
        <taxon>Bacteria</taxon>
        <taxon>Pseudomonadati</taxon>
        <taxon>Pseudomonadota</taxon>
        <taxon>Gammaproteobacteria</taxon>
        <taxon>Pseudomonadales</taxon>
        <taxon>Pseudomonadaceae</taxon>
        <taxon>Stutzerimonas</taxon>
    </lineage>
</organism>
<protein>
    <submittedName>
        <fullName evidence="1">Uncharacterized protein</fullName>
    </submittedName>
</protein>
<evidence type="ECO:0000313" key="2">
    <source>
        <dbReference type="Proteomes" id="UP000010820"/>
    </source>
</evidence>
<accession>L0GQ84</accession>
<dbReference type="HOGENOM" id="CLU_3398027_0_0_6"/>
<dbReference type="AlphaFoldDB" id="L0GQ84"/>
<sequence length="31" mass="4053">MTTYRTDRYYRYDWRFSRFDAQQTARERTPD</sequence>
<name>L0GQ84_STUST</name>
<proteinExistence type="predicted"/>
<gene>
    <name evidence="1" type="ORF">Psest_3031</name>
</gene>
<reference evidence="1 2" key="1">
    <citation type="submission" date="2011-10" db="EMBL/GenBank/DDBJ databases">
        <title>Complete sequence of chromosome of Pseudomonas stutzeri RCH2.</title>
        <authorList>
            <consortium name="US DOE Joint Genome Institute"/>
            <person name="Lucas S."/>
            <person name="Han J."/>
            <person name="Lapidus A."/>
            <person name="Cheng J.-F."/>
            <person name="Goodwin L."/>
            <person name="Pitluck S."/>
            <person name="Peters L."/>
            <person name="Ovchinnikova G."/>
            <person name="Zeytun A."/>
            <person name="Lu M."/>
            <person name="Detter J.C."/>
            <person name="Han C."/>
            <person name="Tapia R."/>
            <person name="Land M."/>
            <person name="Hauser L."/>
            <person name="Kyrpides N."/>
            <person name="Ivanova N."/>
            <person name="Pagani I."/>
            <person name="Chakraborty R."/>
            <person name="Arkin A."/>
            <person name="Dehal P."/>
            <person name="Wall J."/>
            <person name="Hazen T."/>
            <person name="Woyke T."/>
        </authorList>
    </citation>
    <scope>NUCLEOTIDE SEQUENCE [LARGE SCALE GENOMIC DNA]</scope>
    <source>
        <strain evidence="1 2">RCH2</strain>
    </source>
</reference>
<dbReference type="STRING" id="644801.Psest_3031"/>
<dbReference type="KEGG" id="psh:Psest_3031"/>